<name>A0A2N1NZ41_9GLOM</name>
<evidence type="ECO:0000313" key="2">
    <source>
        <dbReference type="Proteomes" id="UP000233469"/>
    </source>
</evidence>
<dbReference type="AlphaFoldDB" id="A0A2N1NZ41"/>
<gene>
    <name evidence="1" type="ORF">RhiirC2_728026</name>
</gene>
<dbReference type="Proteomes" id="UP000233469">
    <property type="component" value="Unassembled WGS sequence"/>
</dbReference>
<dbReference type="EMBL" id="LLXL01000054">
    <property type="protein sequence ID" value="PKK79146.1"/>
    <property type="molecule type" value="Genomic_DNA"/>
</dbReference>
<protein>
    <submittedName>
        <fullName evidence="1">Uncharacterized protein</fullName>
    </submittedName>
</protein>
<proteinExistence type="predicted"/>
<organism evidence="1 2">
    <name type="scientific">Rhizophagus irregularis</name>
    <dbReference type="NCBI Taxonomy" id="588596"/>
    <lineage>
        <taxon>Eukaryota</taxon>
        <taxon>Fungi</taxon>
        <taxon>Fungi incertae sedis</taxon>
        <taxon>Mucoromycota</taxon>
        <taxon>Glomeromycotina</taxon>
        <taxon>Glomeromycetes</taxon>
        <taxon>Glomerales</taxon>
        <taxon>Glomeraceae</taxon>
        <taxon>Rhizophagus</taxon>
    </lineage>
</organism>
<sequence length="109" mass="12751">MNTKVMSLSCQNKTTHGKSKDKSTFHRVNNTIILGGNCDGDIFNEKKWTESLKDYRNWECIEFNTPISIFQLIPGDLRKEVYKFIGKKILYTGTLNCIYHFYQAGIYRK</sequence>
<accession>A0A2N1NZ41</accession>
<evidence type="ECO:0000313" key="1">
    <source>
        <dbReference type="EMBL" id="PKK79146.1"/>
    </source>
</evidence>
<feature type="non-terminal residue" evidence="1">
    <location>
        <position position="109"/>
    </location>
</feature>
<reference evidence="1 2" key="1">
    <citation type="submission" date="2016-04" db="EMBL/GenBank/DDBJ databases">
        <title>Genome analyses suggest a sexual origin of heterokaryosis in a supposedly ancient asexual fungus.</title>
        <authorList>
            <person name="Ropars J."/>
            <person name="Sedzielewska K."/>
            <person name="Noel J."/>
            <person name="Charron P."/>
            <person name="Farinelli L."/>
            <person name="Marton T."/>
            <person name="Kruger M."/>
            <person name="Pelin A."/>
            <person name="Brachmann A."/>
            <person name="Corradi N."/>
        </authorList>
    </citation>
    <scope>NUCLEOTIDE SEQUENCE [LARGE SCALE GENOMIC DNA]</scope>
    <source>
        <strain evidence="1 2">C2</strain>
    </source>
</reference>
<comment type="caution">
    <text evidence="1">The sequence shown here is derived from an EMBL/GenBank/DDBJ whole genome shotgun (WGS) entry which is preliminary data.</text>
</comment>
<reference evidence="1 2" key="2">
    <citation type="submission" date="2017-10" db="EMBL/GenBank/DDBJ databases">
        <title>Extensive intraspecific genome diversity in a model arbuscular mycorrhizal fungus.</title>
        <authorList>
            <person name="Chen E.C.H."/>
            <person name="Morin E."/>
            <person name="Baudet D."/>
            <person name="Noel J."/>
            <person name="Ndikumana S."/>
            <person name="Charron P."/>
            <person name="St-Onge C."/>
            <person name="Giorgi J."/>
            <person name="Grigoriev I.V."/>
            <person name="Roux C."/>
            <person name="Martin F.M."/>
            <person name="Corradi N."/>
        </authorList>
    </citation>
    <scope>NUCLEOTIDE SEQUENCE [LARGE SCALE GENOMIC DNA]</scope>
    <source>
        <strain evidence="1 2">C2</strain>
    </source>
</reference>